<feature type="transmembrane region" description="Helical" evidence="1">
    <location>
        <begin position="21"/>
        <end position="40"/>
    </location>
</feature>
<dbReference type="RefSeq" id="WP_203957146.1">
    <property type="nucleotide sequence ID" value="NZ_BOOO01000039.1"/>
</dbReference>
<keyword evidence="1" id="KW-0472">Membrane</keyword>
<evidence type="ECO:0000313" key="2">
    <source>
        <dbReference type="EMBL" id="GII33301.1"/>
    </source>
</evidence>
<evidence type="ECO:0000256" key="1">
    <source>
        <dbReference type="SAM" id="Phobius"/>
    </source>
</evidence>
<feature type="transmembrane region" description="Helical" evidence="1">
    <location>
        <begin position="46"/>
        <end position="66"/>
    </location>
</feature>
<sequence length="229" mass="23489">MVAEASSPLVPQSRELRQAGLVLAAAFVLGGVGEVITYRGGDVSQAYLVTESFFARFAGFLVVVLCGRSAPGPRQATAAGLILALGAYAGGAAADLLGGWPVAFGPFGLGAGDFGPGLSAALILPPVGVLLAFLTRRVDFRGDLALAVLLQAQLIPAVSSLLYLFSREGGECCVAVEWGHPWQDWAGLALALSLTVLLRPTPAARLRSFAAMAVLAASLIGVGRLQGFL</sequence>
<keyword evidence="1" id="KW-0812">Transmembrane</keyword>
<keyword evidence="3" id="KW-1185">Reference proteome</keyword>
<evidence type="ECO:0000313" key="3">
    <source>
        <dbReference type="Proteomes" id="UP000650628"/>
    </source>
</evidence>
<dbReference type="AlphaFoldDB" id="A0A8J3TWF8"/>
<organism evidence="2 3">
    <name type="scientific">Planotetraspora mira</name>
    <dbReference type="NCBI Taxonomy" id="58121"/>
    <lineage>
        <taxon>Bacteria</taxon>
        <taxon>Bacillati</taxon>
        <taxon>Actinomycetota</taxon>
        <taxon>Actinomycetes</taxon>
        <taxon>Streptosporangiales</taxon>
        <taxon>Streptosporangiaceae</taxon>
        <taxon>Planotetraspora</taxon>
    </lineage>
</organism>
<comment type="caution">
    <text evidence="2">The sequence shown here is derived from an EMBL/GenBank/DDBJ whole genome shotgun (WGS) entry which is preliminary data.</text>
</comment>
<dbReference type="Proteomes" id="UP000650628">
    <property type="component" value="Unassembled WGS sequence"/>
</dbReference>
<reference evidence="2 3" key="1">
    <citation type="submission" date="2021-01" db="EMBL/GenBank/DDBJ databases">
        <title>Whole genome shotgun sequence of Planotetraspora mira NBRC 15435.</title>
        <authorList>
            <person name="Komaki H."/>
            <person name="Tamura T."/>
        </authorList>
    </citation>
    <scope>NUCLEOTIDE SEQUENCE [LARGE SCALE GENOMIC DNA]</scope>
    <source>
        <strain evidence="2 3">NBRC 15435</strain>
    </source>
</reference>
<dbReference type="EMBL" id="BOOO01000039">
    <property type="protein sequence ID" value="GII33301.1"/>
    <property type="molecule type" value="Genomic_DNA"/>
</dbReference>
<protein>
    <submittedName>
        <fullName evidence="2">Uncharacterized protein</fullName>
    </submittedName>
</protein>
<name>A0A8J3TWF8_9ACTN</name>
<feature type="transmembrane region" description="Helical" evidence="1">
    <location>
        <begin position="114"/>
        <end position="134"/>
    </location>
</feature>
<feature type="transmembrane region" description="Helical" evidence="1">
    <location>
        <begin position="78"/>
        <end position="102"/>
    </location>
</feature>
<gene>
    <name evidence="2" type="ORF">Pmi06nite_67430</name>
</gene>
<proteinExistence type="predicted"/>
<keyword evidence="1" id="KW-1133">Transmembrane helix</keyword>
<feature type="transmembrane region" description="Helical" evidence="1">
    <location>
        <begin position="209"/>
        <end position="227"/>
    </location>
</feature>
<accession>A0A8J3TWF8</accession>